<evidence type="ECO:0000256" key="7">
    <source>
        <dbReference type="ARBA" id="ARBA00023277"/>
    </source>
</evidence>
<organism evidence="12 13">
    <name type="scientific">Aspergillus pseudocaelatus</name>
    <dbReference type="NCBI Taxonomy" id="1825620"/>
    <lineage>
        <taxon>Eukaryota</taxon>
        <taxon>Fungi</taxon>
        <taxon>Dikarya</taxon>
        <taxon>Ascomycota</taxon>
        <taxon>Pezizomycotina</taxon>
        <taxon>Eurotiomycetes</taxon>
        <taxon>Eurotiomycetidae</taxon>
        <taxon>Eurotiales</taxon>
        <taxon>Aspergillaceae</taxon>
        <taxon>Aspergillus</taxon>
        <taxon>Aspergillus subgen. Circumdati</taxon>
    </lineage>
</organism>
<dbReference type="Pfam" id="PF07335">
    <property type="entry name" value="Glyco_hydro_75"/>
    <property type="match status" value="1"/>
</dbReference>
<comment type="function">
    <text evidence="10">Chitosanase catalyzing the endo-type cleavage of chitosan, the deacylated form of chitin. Chitosanase may be crucial in the degradation of the deacetylated portion of chitin in the fungal cell wall. Chitoolisaccharides produced by the hydrolysis of partially N-acetylated chitosan are known to have many biological activities, including antibacterial activity, immune-enhancing effects, and elicitor activity.</text>
</comment>
<evidence type="ECO:0000256" key="6">
    <source>
        <dbReference type="ARBA" id="ARBA00022801"/>
    </source>
</evidence>
<evidence type="ECO:0000256" key="9">
    <source>
        <dbReference type="ARBA" id="ARBA00023326"/>
    </source>
</evidence>
<evidence type="ECO:0000256" key="3">
    <source>
        <dbReference type="ARBA" id="ARBA00007799"/>
    </source>
</evidence>
<sequence>MHSSAKGGQYTNMDVDCDGANNSAGKCSNDPSGQGVTAFKDDVKKFGIPDLDANLHPYIVFGNEEHSPKFKPQDYGMEPLSVMAVVCNGKLVSRLS</sequence>
<dbReference type="Proteomes" id="UP000325395">
    <property type="component" value="Unassembled WGS sequence"/>
</dbReference>
<keyword evidence="4" id="KW-0964">Secreted</keyword>
<dbReference type="PANTHER" id="PTHR42061">
    <property type="entry name" value="ENDO-CHITOSANASE"/>
    <property type="match status" value="1"/>
</dbReference>
<proteinExistence type="inferred from homology"/>
<dbReference type="InterPro" id="IPR009939">
    <property type="entry name" value="Chitosanase_fungal"/>
</dbReference>
<dbReference type="PANTHER" id="PTHR42061:SF9">
    <property type="entry name" value="ENDO-CHITOSANASE"/>
    <property type="match status" value="1"/>
</dbReference>
<evidence type="ECO:0000256" key="2">
    <source>
        <dbReference type="ARBA" id="ARBA00004613"/>
    </source>
</evidence>
<evidence type="ECO:0000256" key="1">
    <source>
        <dbReference type="ARBA" id="ARBA00000405"/>
    </source>
</evidence>
<comment type="subcellular location">
    <subcellularLocation>
        <location evidence="2 11">Secreted</location>
    </subcellularLocation>
</comment>
<keyword evidence="8 11" id="KW-0326">Glycosidase</keyword>
<evidence type="ECO:0000256" key="4">
    <source>
        <dbReference type="ARBA" id="ARBA00022525"/>
    </source>
</evidence>
<gene>
    <name evidence="12" type="ORF">BDV36DRAFT_244932</name>
</gene>
<evidence type="ECO:0000313" key="13">
    <source>
        <dbReference type="Proteomes" id="UP000325395"/>
    </source>
</evidence>
<evidence type="ECO:0000256" key="10">
    <source>
        <dbReference type="ARBA" id="ARBA00029386"/>
    </source>
</evidence>
<protein>
    <recommendedName>
        <fullName evidence="11">Endo-chitosanase</fullName>
        <ecNumber evidence="11">3.2.1.132</ecNumber>
    </recommendedName>
</protein>
<accession>A0ABQ6WZY7</accession>
<reference evidence="12 13" key="1">
    <citation type="submission" date="2019-04" db="EMBL/GenBank/DDBJ databases">
        <authorList>
            <consortium name="DOE Joint Genome Institute"/>
            <person name="Mondo S."/>
            <person name="Kjaerbolling I."/>
            <person name="Vesth T."/>
            <person name="Frisvad J.C."/>
            <person name="Nybo J.L."/>
            <person name="Theobald S."/>
            <person name="Kildgaard S."/>
            <person name="Isbrandt T."/>
            <person name="Kuo A."/>
            <person name="Sato A."/>
            <person name="Lyhne E.K."/>
            <person name="Kogle M.E."/>
            <person name="Wiebenga A."/>
            <person name="Kun R.S."/>
            <person name="Lubbers R.J."/>
            <person name="Makela M.R."/>
            <person name="Barry K."/>
            <person name="Chovatia M."/>
            <person name="Clum A."/>
            <person name="Daum C."/>
            <person name="Haridas S."/>
            <person name="He G."/>
            <person name="LaButti K."/>
            <person name="Lipzen A."/>
            <person name="Riley R."/>
            <person name="Salamov A."/>
            <person name="Simmons B.A."/>
            <person name="Magnuson J.K."/>
            <person name="Henrissat B."/>
            <person name="Mortensen U.H."/>
            <person name="Larsen T.O."/>
            <person name="Devries R.P."/>
            <person name="Grigoriev I.V."/>
            <person name="Machida M."/>
            <person name="Baker S.E."/>
            <person name="Andersen M.R."/>
            <person name="Cantor M.N."/>
            <person name="Hua S.X."/>
        </authorList>
    </citation>
    <scope>NUCLEOTIDE SEQUENCE [LARGE SCALE GENOMIC DNA]</scope>
    <source>
        <strain evidence="12 13">CBS 117616</strain>
    </source>
</reference>
<keyword evidence="6 11" id="KW-0378">Hydrolase</keyword>
<name>A0ABQ6WZY7_9EURO</name>
<keyword evidence="5" id="KW-0732">Signal</keyword>
<dbReference type="EC" id="3.2.1.132" evidence="11"/>
<comment type="catalytic activity">
    <reaction evidence="1 11">
        <text>Endohydrolysis of beta-(1-&gt;4)-linkages between D-glucosamine residues in a partly acetylated chitosan.</text>
        <dbReference type="EC" id="3.2.1.132"/>
    </reaction>
</comment>
<keyword evidence="7" id="KW-0119">Carbohydrate metabolism</keyword>
<evidence type="ECO:0000313" key="12">
    <source>
        <dbReference type="EMBL" id="KAE8422640.1"/>
    </source>
</evidence>
<comment type="similarity">
    <text evidence="3 11">Belongs to the glycosyl hydrolase 75 family.</text>
</comment>
<evidence type="ECO:0000256" key="8">
    <source>
        <dbReference type="ARBA" id="ARBA00023295"/>
    </source>
</evidence>
<evidence type="ECO:0000256" key="5">
    <source>
        <dbReference type="ARBA" id="ARBA00022729"/>
    </source>
</evidence>
<evidence type="ECO:0000256" key="11">
    <source>
        <dbReference type="RuleBase" id="RU361208"/>
    </source>
</evidence>
<keyword evidence="9 11" id="KW-0624">Polysaccharide degradation</keyword>
<keyword evidence="13" id="KW-1185">Reference proteome</keyword>
<dbReference type="EMBL" id="ML735693">
    <property type="protein sequence ID" value="KAE8422640.1"/>
    <property type="molecule type" value="Genomic_DNA"/>
</dbReference>